<accession>A0ABQ5CIC0</accession>
<reference evidence="1" key="2">
    <citation type="submission" date="2022-01" db="EMBL/GenBank/DDBJ databases">
        <authorList>
            <person name="Yamashiro T."/>
            <person name="Shiraishi A."/>
            <person name="Satake H."/>
            <person name="Nakayama K."/>
        </authorList>
    </citation>
    <scope>NUCLEOTIDE SEQUENCE</scope>
</reference>
<evidence type="ECO:0000313" key="1">
    <source>
        <dbReference type="EMBL" id="GJT26770.1"/>
    </source>
</evidence>
<keyword evidence="2" id="KW-1185">Reference proteome</keyword>
<protein>
    <submittedName>
        <fullName evidence="1">Uncharacterized protein</fullName>
    </submittedName>
</protein>
<comment type="caution">
    <text evidence="1">The sequence shown here is derived from an EMBL/GenBank/DDBJ whole genome shotgun (WGS) entry which is preliminary data.</text>
</comment>
<evidence type="ECO:0000313" key="2">
    <source>
        <dbReference type="Proteomes" id="UP001151760"/>
    </source>
</evidence>
<reference evidence="1" key="1">
    <citation type="journal article" date="2022" name="Int. J. Mol. Sci.">
        <title>Draft Genome of Tanacetum Coccineum: Genomic Comparison of Closely Related Tanacetum-Family Plants.</title>
        <authorList>
            <person name="Yamashiro T."/>
            <person name="Shiraishi A."/>
            <person name="Nakayama K."/>
            <person name="Satake H."/>
        </authorList>
    </citation>
    <scope>NUCLEOTIDE SEQUENCE</scope>
</reference>
<name>A0ABQ5CIC0_9ASTR</name>
<dbReference type="EMBL" id="BQNB010014320">
    <property type="protein sequence ID" value="GJT26770.1"/>
    <property type="molecule type" value="Genomic_DNA"/>
</dbReference>
<sequence>MLRLRGEMLLRKEDVIRWVLSRFSDPEGDLPIGLRNEMPSRSKPGGKSLASLRRTLPEGSLILGSSSSADVHTHVTGRELKEKLRGKYDARGVLLMEKDAEIARMESLVKEKETESAEVLHLRDQGFLLSFTFRDFKEEMEDQQEAQGSGVVNRVVNELRHSDGSVGAWGGILPYYLDCFCWTKMAGRGLCYAKEGLADLNMRWNCGTPLFRVWHTILDAGEQYLDAECG</sequence>
<proteinExistence type="predicted"/>
<organism evidence="1 2">
    <name type="scientific">Tanacetum coccineum</name>
    <dbReference type="NCBI Taxonomy" id="301880"/>
    <lineage>
        <taxon>Eukaryota</taxon>
        <taxon>Viridiplantae</taxon>
        <taxon>Streptophyta</taxon>
        <taxon>Embryophyta</taxon>
        <taxon>Tracheophyta</taxon>
        <taxon>Spermatophyta</taxon>
        <taxon>Magnoliopsida</taxon>
        <taxon>eudicotyledons</taxon>
        <taxon>Gunneridae</taxon>
        <taxon>Pentapetalae</taxon>
        <taxon>asterids</taxon>
        <taxon>campanulids</taxon>
        <taxon>Asterales</taxon>
        <taxon>Asteraceae</taxon>
        <taxon>Asteroideae</taxon>
        <taxon>Anthemideae</taxon>
        <taxon>Anthemidinae</taxon>
        <taxon>Tanacetum</taxon>
    </lineage>
</organism>
<gene>
    <name evidence="1" type="ORF">Tco_0907045</name>
</gene>
<dbReference type="Proteomes" id="UP001151760">
    <property type="component" value="Unassembled WGS sequence"/>
</dbReference>